<dbReference type="Proteomes" id="UP000012073">
    <property type="component" value="Unassembled WGS sequence"/>
</dbReference>
<evidence type="ECO:0000313" key="2">
    <source>
        <dbReference type="Proteomes" id="UP000012073"/>
    </source>
</evidence>
<name>R7QGC2_CHOCR</name>
<accession>R7QGC2</accession>
<sequence>MASEQLDDVEKIVRMTEWNEQEPWECSENEEYSKDNNLAAAKRFMAAQSFLLSWKEGKVPTGWRRARKITDFNGEYPKSVIDSAEDVISERIAAKNMEKTIRLNAAVLSRGESSSEAATKRPPSDVALNKQEIEKLKAEFSTFNLHFFEAKGALSRATTAIADVSFRLQAVTEILE</sequence>
<evidence type="ECO:0000313" key="1">
    <source>
        <dbReference type="EMBL" id="CDF36476.1"/>
    </source>
</evidence>
<organism evidence="1 2">
    <name type="scientific">Chondrus crispus</name>
    <name type="common">Carrageen Irish moss</name>
    <name type="synonym">Polymorpha crispa</name>
    <dbReference type="NCBI Taxonomy" id="2769"/>
    <lineage>
        <taxon>Eukaryota</taxon>
        <taxon>Rhodophyta</taxon>
        <taxon>Florideophyceae</taxon>
        <taxon>Rhodymeniophycidae</taxon>
        <taxon>Gigartinales</taxon>
        <taxon>Gigartinaceae</taxon>
        <taxon>Chondrus</taxon>
    </lineage>
</organism>
<dbReference type="AlphaFoldDB" id="R7QGC2"/>
<dbReference type="Gramene" id="CDF36476">
    <property type="protein sequence ID" value="CDF36476"/>
    <property type="gene ID" value="CHC_T00004405001"/>
</dbReference>
<dbReference type="EMBL" id="HG001780">
    <property type="protein sequence ID" value="CDF36476.1"/>
    <property type="molecule type" value="Genomic_DNA"/>
</dbReference>
<gene>
    <name evidence="1" type="ORF">CHC_T00004405001</name>
</gene>
<dbReference type="OrthoDB" id="3950at2759"/>
<reference evidence="2" key="1">
    <citation type="journal article" date="2013" name="Proc. Natl. Acad. Sci. U.S.A.">
        <title>Genome structure and metabolic features in the red seaweed Chondrus crispus shed light on evolution of the Archaeplastida.</title>
        <authorList>
            <person name="Collen J."/>
            <person name="Porcel B."/>
            <person name="Carre W."/>
            <person name="Ball S.G."/>
            <person name="Chaparro C."/>
            <person name="Tonon T."/>
            <person name="Barbeyron T."/>
            <person name="Michel G."/>
            <person name="Noel B."/>
            <person name="Valentin K."/>
            <person name="Elias M."/>
            <person name="Artiguenave F."/>
            <person name="Arun A."/>
            <person name="Aury J.M."/>
            <person name="Barbosa-Neto J.F."/>
            <person name="Bothwell J.H."/>
            <person name="Bouget F.Y."/>
            <person name="Brillet L."/>
            <person name="Cabello-Hurtado F."/>
            <person name="Capella-Gutierrez S."/>
            <person name="Charrier B."/>
            <person name="Cladiere L."/>
            <person name="Cock J.M."/>
            <person name="Coelho S.M."/>
            <person name="Colleoni C."/>
            <person name="Czjzek M."/>
            <person name="Da Silva C."/>
            <person name="Delage L."/>
            <person name="Denoeud F."/>
            <person name="Deschamps P."/>
            <person name="Dittami S.M."/>
            <person name="Gabaldon T."/>
            <person name="Gachon C.M."/>
            <person name="Groisillier A."/>
            <person name="Herve C."/>
            <person name="Jabbari K."/>
            <person name="Katinka M."/>
            <person name="Kloareg B."/>
            <person name="Kowalczyk N."/>
            <person name="Labadie K."/>
            <person name="Leblanc C."/>
            <person name="Lopez P.J."/>
            <person name="McLachlan D.H."/>
            <person name="Meslet-Cladiere L."/>
            <person name="Moustafa A."/>
            <person name="Nehr Z."/>
            <person name="Nyvall Collen P."/>
            <person name="Panaud O."/>
            <person name="Partensky F."/>
            <person name="Poulain J."/>
            <person name="Rensing S.A."/>
            <person name="Rousvoal S."/>
            <person name="Samson G."/>
            <person name="Symeonidi A."/>
            <person name="Weissenbach J."/>
            <person name="Zambounis A."/>
            <person name="Wincker P."/>
            <person name="Boyen C."/>
        </authorList>
    </citation>
    <scope>NUCLEOTIDE SEQUENCE [LARGE SCALE GENOMIC DNA]</scope>
    <source>
        <strain evidence="2">cv. Stackhouse</strain>
    </source>
</reference>
<dbReference type="GeneID" id="17323997"/>
<dbReference type="RefSeq" id="XP_005716295.1">
    <property type="nucleotide sequence ID" value="XM_005716238.1"/>
</dbReference>
<dbReference type="KEGG" id="ccp:CHC_T00004405001"/>
<protein>
    <submittedName>
        <fullName evidence="1">Uncharacterized protein</fullName>
    </submittedName>
</protein>
<proteinExistence type="predicted"/>
<keyword evidence="2" id="KW-1185">Reference proteome</keyword>